<dbReference type="InterPro" id="IPR036849">
    <property type="entry name" value="Enolase-like_C_sf"/>
</dbReference>
<proteinExistence type="inferred from homology"/>
<name>A0A7X6K7E8_9MICC</name>
<comment type="cofactor">
    <cofactor evidence="1">
        <name>Mg(2+)</name>
        <dbReference type="ChEBI" id="CHEBI:18420"/>
    </cofactor>
</comment>
<evidence type="ECO:0000313" key="7">
    <source>
        <dbReference type="EMBL" id="NKX56531.1"/>
    </source>
</evidence>
<keyword evidence="8" id="KW-1185">Reference proteome</keyword>
<dbReference type="SFLD" id="SFLDG00180">
    <property type="entry name" value="muconate_cycloisomerase"/>
    <property type="match status" value="1"/>
</dbReference>
<dbReference type="GO" id="GO:0000287">
    <property type="term" value="F:magnesium ion binding"/>
    <property type="evidence" value="ECO:0007669"/>
    <property type="project" value="UniProtKB-ARBA"/>
</dbReference>
<evidence type="ECO:0000256" key="1">
    <source>
        <dbReference type="ARBA" id="ARBA00001946"/>
    </source>
</evidence>
<dbReference type="Gene3D" id="3.20.20.120">
    <property type="entry name" value="Enolase-like C-terminal domain"/>
    <property type="match status" value="1"/>
</dbReference>
<feature type="domain" description="Enolase C-terminal" evidence="6">
    <location>
        <begin position="146"/>
        <end position="364"/>
    </location>
</feature>
<dbReference type="FunFam" id="3.30.390.10:FF:000009">
    <property type="entry name" value="Hydrophobic dipeptide epimerase"/>
    <property type="match status" value="1"/>
</dbReference>
<dbReference type="SUPFAM" id="SSF54826">
    <property type="entry name" value="Enolase N-terminal domain-like"/>
    <property type="match status" value="1"/>
</dbReference>
<keyword evidence="3" id="KW-0479">Metal-binding</keyword>
<evidence type="ECO:0000256" key="4">
    <source>
        <dbReference type="ARBA" id="ARBA00022842"/>
    </source>
</evidence>
<protein>
    <submittedName>
        <fullName evidence="7">Mandelate racemase/muconate lactonizing enzyme family protein</fullName>
    </submittedName>
</protein>
<dbReference type="SUPFAM" id="SSF51604">
    <property type="entry name" value="Enolase C-terminal domain-like"/>
    <property type="match status" value="1"/>
</dbReference>
<evidence type="ECO:0000256" key="3">
    <source>
        <dbReference type="ARBA" id="ARBA00022723"/>
    </source>
</evidence>
<dbReference type="PANTHER" id="PTHR48080:SF3">
    <property type="entry name" value="ENOLASE SUPERFAMILY MEMBER DDB_G0284701"/>
    <property type="match status" value="1"/>
</dbReference>
<dbReference type="Gene3D" id="3.30.390.10">
    <property type="entry name" value="Enolase-like, N-terminal domain"/>
    <property type="match status" value="1"/>
</dbReference>
<reference evidence="7 8" key="1">
    <citation type="submission" date="2020-04" db="EMBL/GenBank/DDBJ databases">
        <title>Arthrobacter sp. nov.</title>
        <authorList>
            <person name="Liu S."/>
        </authorList>
    </citation>
    <scope>NUCLEOTIDE SEQUENCE [LARGE SCALE GENOMIC DNA]</scope>
    <source>
        <strain evidence="7 8">E918</strain>
    </source>
</reference>
<dbReference type="RefSeq" id="WP_168488878.1">
    <property type="nucleotide sequence ID" value="NZ_JAAZSQ010000026.1"/>
</dbReference>
<accession>A0A7X6K7E8</accession>
<comment type="similarity">
    <text evidence="2">Belongs to the mandelate racemase/muconate lactonizing enzyme family.</text>
</comment>
<evidence type="ECO:0000313" key="8">
    <source>
        <dbReference type="Proteomes" id="UP000544090"/>
    </source>
</evidence>
<dbReference type="GO" id="GO:0006518">
    <property type="term" value="P:peptide metabolic process"/>
    <property type="evidence" value="ECO:0007669"/>
    <property type="project" value="UniProtKB-ARBA"/>
</dbReference>
<dbReference type="Pfam" id="PF13378">
    <property type="entry name" value="MR_MLE_C"/>
    <property type="match status" value="1"/>
</dbReference>
<dbReference type="EMBL" id="JAAZSQ010000026">
    <property type="protein sequence ID" value="NKX56531.1"/>
    <property type="molecule type" value="Genomic_DNA"/>
</dbReference>
<dbReference type="InterPro" id="IPR013341">
    <property type="entry name" value="Mandelate_racemase_N_dom"/>
</dbReference>
<dbReference type="PANTHER" id="PTHR48080">
    <property type="entry name" value="D-GALACTONATE DEHYDRATASE-RELATED"/>
    <property type="match status" value="1"/>
</dbReference>
<gene>
    <name evidence="7" type="ORF">HGG74_18780</name>
</gene>
<dbReference type="GO" id="GO:0016854">
    <property type="term" value="F:racemase and epimerase activity"/>
    <property type="evidence" value="ECO:0007669"/>
    <property type="project" value="UniProtKB-ARBA"/>
</dbReference>
<dbReference type="AlphaFoldDB" id="A0A7X6K7E8"/>
<dbReference type="Pfam" id="PF02746">
    <property type="entry name" value="MR_MLE_N"/>
    <property type="match status" value="1"/>
</dbReference>
<dbReference type="Proteomes" id="UP000544090">
    <property type="component" value="Unassembled WGS sequence"/>
</dbReference>
<comment type="caution">
    <text evidence="7">The sequence shown here is derived from an EMBL/GenBank/DDBJ whole genome shotgun (WGS) entry which is preliminary data.</text>
</comment>
<evidence type="ECO:0000259" key="5">
    <source>
        <dbReference type="Pfam" id="PF02746"/>
    </source>
</evidence>
<keyword evidence="4" id="KW-0460">Magnesium</keyword>
<dbReference type="InterPro" id="IPR029065">
    <property type="entry name" value="Enolase_C-like"/>
</dbReference>
<evidence type="ECO:0000256" key="2">
    <source>
        <dbReference type="ARBA" id="ARBA00008031"/>
    </source>
</evidence>
<dbReference type="InterPro" id="IPR029017">
    <property type="entry name" value="Enolase-like_N"/>
</dbReference>
<dbReference type="SFLD" id="SFLDS00001">
    <property type="entry name" value="Enolase"/>
    <property type="match status" value="1"/>
</dbReference>
<evidence type="ECO:0000259" key="6">
    <source>
        <dbReference type="Pfam" id="PF13378"/>
    </source>
</evidence>
<feature type="domain" description="Mandelate racemase/muconate lactonizing enzyme N-terminal" evidence="5">
    <location>
        <begin position="33"/>
        <end position="126"/>
    </location>
</feature>
<dbReference type="InterPro" id="IPR034593">
    <property type="entry name" value="DgoD-like"/>
</dbReference>
<organism evidence="7 8">
    <name type="scientific">Arthrobacter mobilis</name>
    <dbReference type="NCBI Taxonomy" id="2724944"/>
    <lineage>
        <taxon>Bacteria</taxon>
        <taxon>Bacillati</taxon>
        <taxon>Actinomycetota</taxon>
        <taxon>Actinomycetes</taxon>
        <taxon>Micrococcales</taxon>
        <taxon>Micrococcaceae</taxon>
        <taxon>Arthrobacter</taxon>
    </lineage>
</organism>
<sequence length="374" mass="39944">MKITSIELYQVDLPYSGGIYHLSGGRTYESFDASIVKITTDDGTTGWGESTPFGATYVAAHALGTRAGIAELAPALLGRDPRQVDRNYDLMDATLVGHNHAKAPLDIACWDIFGKSVGLPVYELLGGSTGIPMSMMSSIHAGDPEEMRARVADHRARGYRGHSIKIGTADSEGGPALDAERIAACLADRQPGEFYFVDANGGMTPETVLRMQALLKPGLDFVIEAPVSTRRETLSLRQRVQYPIILDELIQQDEDVIWTIAQDAADGINLKVSKSGGLTPGRRQRDIARAGGLTVSVQDTVGSAIAFAGVAHLGTTIPEKLLRCVLNTADMVTLQTAKFDVIHRDGGILPCDAPGLGIHVNEDVLGDPAAVWAD</sequence>